<dbReference type="Gene3D" id="3.30.1370.10">
    <property type="entry name" value="K Homology domain, type 1"/>
    <property type="match status" value="3"/>
</dbReference>
<feature type="region of interest" description="Disordered" evidence="5">
    <location>
        <begin position="512"/>
        <end position="544"/>
    </location>
</feature>
<protein>
    <recommendedName>
        <fullName evidence="6">K Homology domain-containing protein</fullName>
    </recommendedName>
</protein>
<feature type="compositionally biased region" description="Polar residues" evidence="5">
    <location>
        <begin position="207"/>
        <end position="217"/>
    </location>
</feature>
<dbReference type="OrthoDB" id="5204190at2759"/>
<gene>
    <name evidence="7" type="ORF">CHIRRI_LOCUS11707</name>
</gene>
<keyword evidence="8" id="KW-1185">Reference proteome</keyword>
<evidence type="ECO:0000313" key="7">
    <source>
        <dbReference type="EMBL" id="CAG9808872.1"/>
    </source>
</evidence>
<dbReference type="InterPro" id="IPR015096">
    <property type="entry name" value="FUBP_C"/>
</dbReference>
<feature type="compositionally biased region" description="Low complexity" evidence="5">
    <location>
        <begin position="340"/>
        <end position="356"/>
    </location>
</feature>
<feature type="compositionally biased region" description="Low complexity" evidence="5">
    <location>
        <begin position="61"/>
        <end position="70"/>
    </location>
</feature>
<feature type="compositionally biased region" description="Gly residues" evidence="5">
    <location>
        <begin position="316"/>
        <end position="326"/>
    </location>
</feature>
<feature type="region of interest" description="Disordered" evidence="5">
    <location>
        <begin position="313"/>
        <end position="356"/>
    </location>
</feature>
<feature type="compositionally biased region" description="Gly residues" evidence="5">
    <location>
        <begin position="477"/>
        <end position="486"/>
    </location>
</feature>
<dbReference type="SMART" id="SM00322">
    <property type="entry name" value="KH"/>
    <property type="match status" value="3"/>
</dbReference>
<feature type="region of interest" description="Disordered" evidence="5">
    <location>
        <begin position="107"/>
        <end position="131"/>
    </location>
</feature>
<dbReference type="InterPro" id="IPR004087">
    <property type="entry name" value="KH_dom"/>
</dbReference>
<dbReference type="GO" id="GO:0006355">
    <property type="term" value="P:regulation of DNA-templated transcription"/>
    <property type="evidence" value="ECO:0007669"/>
    <property type="project" value="InterPro"/>
</dbReference>
<feature type="region of interest" description="Disordered" evidence="5">
    <location>
        <begin position="454"/>
        <end position="487"/>
    </location>
</feature>
<evidence type="ECO:0000256" key="5">
    <source>
        <dbReference type="SAM" id="MobiDB-lite"/>
    </source>
</evidence>
<comment type="subcellular location">
    <subcellularLocation>
        <location evidence="1">Nucleus</location>
    </subcellularLocation>
</comment>
<evidence type="ECO:0000259" key="6">
    <source>
        <dbReference type="SMART" id="SM00322"/>
    </source>
</evidence>
<dbReference type="GO" id="GO:0003723">
    <property type="term" value="F:RNA binding"/>
    <property type="evidence" value="ECO:0007669"/>
    <property type="project" value="UniProtKB-UniRule"/>
</dbReference>
<keyword evidence="3" id="KW-0539">Nucleus</keyword>
<name>A0A9N9WYI0_9DIPT</name>
<dbReference type="InterPro" id="IPR004088">
    <property type="entry name" value="KH_dom_type_1"/>
</dbReference>
<feature type="region of interest" description="Disordered" evidence="5">
    <location>
        <begin position="564"/>
        <end position="615"/>
    </location>
</feature>
<evidence type="ECO:0000313" key="8">
    <source>
        <dbReference type="Proteomes" id="UP001153620"/>
    </source>
</evidence>
<dbReference type="GO" id="GO:0005634">
    <property type="term" value="C:nucleus"/>
    <property type="evidence" value="ECO:0007669"/>
    <property type="project" value="UniProtKB-SubCell"/>
</dbReference>
<dbReference type="InterPro" id="IPR036612">
    <property type="entry name" value="KH_dom_type_1_sf"/>
</dbReference>
<feature type="domain" description="K Homology" evidence="6">
    <location>
        <begin position="237"/>
        <end position="308"/>
    </location>
</feature>
<evidence type="ECO:0000256" key="1">
    <source>
        <dbReference type="ARBA" id="ARBA00004123"/>
    </source>
</evidence>
<dbReference type="EMBL" id="OU895879">
    <property type="protein sequence ID" value="CAG9808872.1"/>
    <property type="molecule type" value="Genomic_DNA"/>
</dbReference>
<dbReference type="PROSITE" id="PS50084">
    <property type="entry name" value="KH_TYPE_1"/>
    <property type="match status" value="3"/>
</dbReference>
<proteinExistence type="predicted"/>
<reference evidence="7" key="1">
    <citation type="submission" date="2022-01" db="EMBL/GenBank/DDBJ databases">
        <authorList>
            <person name="King R."/>
        </authorList>
    </citation>
    <scope>NUCLEOTIDE SEQUENCE</scope>
</reference>
<sequence length="615" mass="65807">MSNFSLGDNNAQSIAIQKARQIAAKLQLAAPNKRPNDDDDNEPRAKRFSSGSDSSMSPANLQQAQQAAAQLAARFSQPNYQQNVQPNLEAVERAKLLINKFVPQGQAGGSPNYENSQGGGGNGPARPGFGANSCTEMMIPGSKVGLIIGKGGLTIKQLQERTGAKMVIIQDGPNQEMEKLLKISGDPQKVDHAKQLVFELLQDKGNDQPNRNQNQRSMQDHGGAYFNAGRGGDGGGGGDQFEIVIPKVAVGVVIGKEGSMIKKIQSDTGCSMKILQTKGDEPGDRICTIQGTKQQVDEGKIMIEELIDSVLRRNSEGGGGRGGGGNDNWSNNRSGGGGSNFQQQHHQQSQSSSMGGVQVQQYEFTVPSNKCGIIIGRGGDTIKQINQQSGAHCEMDRNKSANQMDEKTFSIKGDQHQVEEAKRLIQDKINMDIDLQYVGTATVSQPAKQFNAQNPQSQWGASAGGYNQGQAAQMPGPGAGPQGGAGQSDYSLHWIQYYRSMGMHQQADAIEAQMKAQAQSAPANPPQPQAPTAAPGGGGDSQGDYRREWAAYYRQIGQVAEAEAIERQMKSGGPGNGNPLSFQAPGGAGNMQQQPQQQQQQQYGQQYGANYQQYQ</sequence>
<evidence type="ECO:0000256" key="4">
    <source>
        <dbReference type="PROSITE-ProRule" id="PRU00117"/>
    </source>
</evidence>
<keyword evidence="4" id="KW-0694">RNA-binding</keyword>
<dbReference type="Pfam" id="PF09005">
    <property type="entry name" value="FUBP_C"/>
    <property type="match status" value="2"/>
</dbReference>
<feature type="region of interest" description="Disordered" evidence="5">
    <location>
        <begin position="203"/>
        <end position="232"/>
    </location>
</feature>
<dbReference type="SUPFAM" id="SSF54791">
    <property type="entry name" value="Eukaryotic type KH-domain (KH-domain type I)"/>
    <property type="match status" value="3"/>
</dbReference>
<evidence type="ECO:0000256" key="3">
    <source>
        <dbReference type="ARBA" id="ARBA00023242"/>
    </source>
</evidence>
<dbReference type="Pfam" id="PF00013">
    <property type="entry name" value="KH_1"/>
    <property type="match status" value="3"/>
</dbReference>
<feature type="compositionally biased region" description="Polar residues" evidence="5">
    <location>
        <begin position="49"/>
        <end position="60"/>
    </location>
</feature>
<organism evidence="7 8">
    <name type="scientific">Chironomus riparius</name>
    <dbReference type="NCBI Taxonomy" id="315576"/>
    <lineage>
        <taxon>Eukaryota</taxon>
        <taxon>Metazoa</taxon>
        <taxon>Ecdysozoa</taxon>
        <taxon>Arthropoda</taxon>
        <taxon>Hexapoda</taxon>
        <taxon>Insecta</taxon>
        <taxon>Pterygota</taxon>
        <taxon>Neoptera</taxon>
        <taxon>Endopterygota</taxon>
        <taxon>Diptera</taxon>
        <taxon>Nematocera</taxon>
        <taxon>Chironomoidea</taxon>
        <taxon>Chironomidae</taxon>
        <taxon>Chironominae</taxon>
        <taxon>Chironomus</taxon>
    </lineage>
</organism>
<evidence type="ECO:0000256" key="2">
    <source>
        <dbReference type="ARBA" id="ARBA00022737"/>
    </source>
</evidence>
<feature type="compositionally biased region" description="Low complexity" evidence="5">
    <location>
        <begin position="590"/>
        <end position="615"/>
    </location>
</feature>
<dbReference type="Proteomes" id="UP001153620">
    <property type="component" value="Chromosome 3"/>
</dbReference>
<dbReference type="CDD" id="cd22397">
    <property type="entry name" value="KH-I_FUBP_rpt2"/>
    <property type="match status" value="1"/>
</dbReference>
<feature type="domain" description="K Homology" evidence="6">
    <location>
        <begin position="358"/>
        <end position="430"/>
    </location>
</feature>
<reference evidence="7" key="2">
    <citation type="submission" date="2022-10" db="EMBL/GenBank/DDBJ databases">
        <authorList>
            <consortium name="ENA_rothamsted_submissions"/>
            <consortium name="culmorum"/>
            <person name="King R."/>
        </authorList>
    </citation>
    <scope>NUCLEOTIDE SEQUENCE</scope>
</reference>
<dbReference type="AlphaFoldDB" id="A0A9N9WYI0"/>
<dbReference type="PANTHER" id="PTHR10288">
    <property type="entry name" value="KH DOMAIN CONTAINING RNA BINDING PROTEIN"/>
    <property type="match status" value="1"/>
</dbReference>
<keyword evidence="2" id="KW-0677">Repeat</keyword>
<feature type="region of interest" description="Disordered" evidence="5">
    <location>
        <begin position="26"/>
        <end position="70"/>
    </location>
</feature>
<accession>A0A9N9WYI0</accession>
<feature type="domain" description="K Homology" evidence="6">
    <location>
        <begin position="131"/>
        <end position="202"/>
    </location>
</feature>